<reference evidence="2 3" key="1">
    <citation type="submission" date="2021-01" db="EMBL/GenBank/DDBJ databases">
        <title>Actinoplanes sp. nov. LDG1-01 isolated from lichen.</title>
        <authorList>
            <person name="Saeng-In P."/>
            <person name="Phongsopitanun W."/>
            <person name="Kanchanasin P."/>
            <person name="Yuki M."/>
            <person name="Kudo T."/>
            <person name="Ohkuma M."/>
            <person name="Tanasupawat S."/>
        </authorList>
    </citation>
    <scope>NUCLEOTIDE SEQUENCE [LARGE SCALE GENOMIC DNA]</scope>
    <source>
        <strain evidence="2 3">LDG1-01</strain>
    </source>
</reference>
<gene>
    <name evidence="2" type="ORF">JKJ07_20420</name>
</gene>
<organism evidence="2 3">
    <name type="scientific">Paractinoplanes lichenicola</name>
    <dbReference type="NCBI Taxonomy" id="2802976"/>
    <lineage>
        <taxon>Bacteria</taxon>
        <taxon>Bacillati</taxon>
        <taxon>Actinomycetota</taxon>
        <taxon>Actinomycetes</taxon>
        <taxon>Micromonosporales</taxon>
        <taxon>Micromonosporaceae</taxon>
        <taxon>Paractinoplanes</taxon>
    </lineage>
</organism>
<sequence>MIRWVDAFLDRPLGKLDEAVTFWATVTGSTPAPQKDPGFVRLHTAAGDDWLEIQGVRSGPGGHHPDIWVDDLAGFNGRALSAGATVRADHGDWQTLSSPAGLPFCTATWRDQHVRPRPYGGPDGVTLRPHQLCFDLAPSAYDREVRFWQTLTEWELDGGEQEDEFVRLQPRPPIPVRFLFQRLGSDRAASVHLDVSCSDIPAGRRWHESLGATFVGEWPHWSTFRDPAGGIYCLTSGDPATD</sequence>
<dbReference type="Proteomes" id="UP000598996">
    <property type="component" value="Unassembled WGS sequence"/>
</dbReference>
<proteinExistence type="predicted"/>
<dbReference type="InterPro" id="IPR029068">
    <property type="entry name" value="Glyas_Bleomycin-R_OHBP_Dase"/>
</dbReference>
<dbReference type="Pfam" id="PF18029">
    <property type="entry name" value="Glyoxalase_6"/>
    <property type="match status" value="2"/>
</dbReference>
<accession>A0ABS1VR38</accession>
<keyword evidence="3" id="KW-1185">Reference proteome</keyword>
<feature type="domain" description="Glyoxalase-like" evidence="1">
    <location>
        <begin position="132"/>
        <end position="235"/>
    </location>
</feature>
<name>A0ABS1VR38_9ACTN</name>
<protein>
    <recommendedName>
        <fullName evidence="1">Glyoxalase-like domain-containing protein</fullName>
    </recommendedName>
</protein>
<dbReference type="EMBL" id="JAENHO010000005">
    <property type="protein sequence ID" value="MBL7256665.1"/>
    <property type="molecule type" value="Genomic_DNA"/>
</dbReference>
<evidence type="ECO:0000313" key="3">
    <source>
        <dbReference type="Proteomes" id="UP000598996"/>
    </source>
</evidence>
<dbReference type="RefSeq" id="WP_202993169.1">
    <property type="nucleotide sequence ID" value="NZ_JAENHO010000005.1"/>
</dbReference>
<dbReference type="InterPro" id="IPR041581">
    <property type="entry name" value="Glyoxalase_6"/>
</dbReference>
<evidence type="ECO:0000313" key="2">
    <source>
        <dbReference type="EMBL" id="MBL7256665.1"/>
    </source>
</evidence>
<feature type="domain" description="Glyoxalase-like" evidence="1">
    <location>
        <begin position="15"/>
        <end position="106"/>
    </location>
</feature>
<evidence type="ECO:0000259" key="1">
    <source>
        <dbReference type="Pfam" id="PF18029"/>
    </source>
</evidence>
<comment type="caution">
    <text evidence="2">The sequence shown here is derived from an EMBL/GenBank/DDBJ whole genome shotgun (WGS) entry which is preliminary data.</text>
</comment>
<dbReference type="SUPFAM" id="SSF54593">
    <property type="entry name" value="Glyoxalase/Bleomycin resistance protein/Dihydroxybiphenyl dioxygenase"/>
    <property type="match status" value="2"/>
</dbReference>
<dbReference type="Gene3D" id="3.10.180.10">
    <property type="entry name" value="2,3-Dihydroxybiphenyl 1,2-Dioxygenase, domain 1"/>
    <property type="match status" value="2"/>
</dbReference>